<dbReference type="EMBL" id="CAIIXF020000007">
    <property type="protein sequence ID" value="CAH1789804.1"/>
    <property type="molecule type" value="Genomic_DNA"/>
</dbReference>
<organism evidence="1 2">
    <name type="scientific">Owenia fusiformis</name>
    <name type="common">Polychaete worm</name>
    <dbReference type="NCBI Taxonomy" id="6347"/>
    <lineage>
        <taxon>Eukaryota</taxon>
        <taxon>Metazoa</taxon>
        <taxon>Spiralia</taxon>
        <taxon>Lophotrochozoa</taxon>
        <taxon>Annelida</taxon>
        <taxon>Polychaeta</taxon>
        <taxon>Sedentaria</taxon>
        <taxon>Canalipalpata</taxon>
        <taxon>Sabellida</taxon>
        <taxon>Oweniida</taxon>
        <taxon>Oweniidae</taxon>
        <taxon>Owenia</taxon>
    </lineage>
</organism>
<evidence type="ECO:0000313" key="1">
    <source>
        <dbReference type="EMBL" id="CAH1789804.1"/>
    </source>
</evidence>
<accession>A0A8J1TRI4</accession>
<reference evidence="1" key="1">
    <citation type="submission" date="2022-03" db="EMBL/GenBank/DDBJ databases">
        <authorList>
            <person name="Martin C."/>
        </authorList>
    </citation>
    <scope>NUCLEOTIDE SEQUENCE</scope>
</reference>
<dbReference type="Proteomes" id="UP000749559">
    <property type="component" value="Unassembled WGS sequence"/>
</dbReference>
<comment type="caution">
    <text evidence="1">The sequence shown here is derived from an EMBL/GenBank/DDBJ whole genome shotgun (WGS) entry which is preliminary data.</text>
</comment>
<gene>
    <name evidence="1" type="ORF">OFUS_LOCUS15098</name>
</gene>
<sequence>MGIESYNTPGTAKEKNVRQRQIRQNYRTTSSRFPCLPQAPSGPSIMSSFFYGCKTNGDSIEFTDIEQARSSLKPWWARRKEDANGPDKLFPDGKQVEETIILPSVTPKRTFIRRSNAPVKQDHVRLPNIENNYSSNSTSLRTIEHEKEDFKFPVLNNAWIRPRIVRRQESIEIVQQDSKESRTLARFDSRTISKDGLYLPQINVDVNLDD</sequence>
<proteinExistence type="predicted"/>
<dbReference type="AlphaFoldDB" id="A0A8J1TRI4"/>
<protein>
    <submittedName>
        <fullName evidence="1">Uncharacterized protein</fullName>
    </submittedName>
</protein>
<evidence type="ECO:0000313" key="2">
    <source>
        <dbReference type="Proteomes" id="UP000749559"/>
    </source>
</evidence>
<keyword evidence="2" id="KW-1185">Reference proteome</keyword>
<name>A0A8J1TRI4_OWEFU</name>